<sequence length="219" mass="24353">MTEATVVEPMIPIFEEDQGPVEVLGGSTRFKKAIGLAVIVILSISAIAIYEHQPTTVSRHRRTMAPLGLFANLSADPMTFADAHFDRGMVTMNLMRSFLTALECRFPESSVQFRLENRDMGYVYKDTKTLVTVELNETTKRWNVNWASRSDKGFCQWFSFTNCSEDKKQEAHGFCTDSMAATCDSVNTISESAVGHIYMLSGSSNSQFGASGICRQSSR</sequence>
<comment type="caution">
    <text evidence="2">The sequence shown here is derived from an EMBL/GenBank/DDBJ whole genome shotgun (WGS) entry which is preliminary data.</text>
</comment>
<reference evidence="2 3" key="2">
    <citation type="journal article" date="2019" name="G3 (Bethesda)">
        <title>Hybrid Assembly of the Genome of the Entomopathogenic Nematode Steinernema carpocapsae Identifies the X-Chromosome.</title>
        <authorList>
            <person name="Serra L."/>
            <person name="Macchietto M."/>
            <person name="Macias-Munoz A."/>
            <person name="McGill C.J."/>
            <person name="Rodriguez I.M."/>
            <person name="Rodriguez B."/>
            <person name="Murad R."/>
            <person name="Mortazavi A."/>
        </authorList>
    </citation>
    <scope>NUCLEOTIDE SEQUENCE [LARGE SCALE GENOMIC DNA]</scope>
    <source>
        <strain evidence="2 3">ALL</strain>
    </source>
</reference>
<evidence type="ECO:0000256" key="1">
    <source>
        <dbReference type="SAM" id="Phobius"/>
    </source>
</evidence>
<accession>A0A4U5LRI9</accession>
<dbReference type="AlphaFoldDB" id="A0A4U5LRI9"/>
<keyword evidence="1" id="KW-0472">Membrane</keyword>
<dbReference type="EMBL" id="AZBU02000013">
    <property type="protein sequence ID" value="TKR58612.1"/>
    <property type="molecule type" value="Genomic_DNA"/>
</dbReference>
<keyword evidence="3" id="KW-1185">Reference proteome</keyword>
<name>A0A4U5LRI9_STECR</name>
<feature type="transmembrane region" description="Helical" evidence="1">
    <location>
        <begin position="33"/>
        <end position="52"/>
    </location>
</feature>
<protein>
    <submittedName>
        <fullName evidence="2">Uncharacterized protein</fullName>
    </submittedName>
</protein>
<proteinExistence type="predicted"/>
<reference evidence="2 3" key="1">
    <citation type="journal article" date="2015" name="Genome Biol.">
        <title>Comparative genomics of Steinernema reveals deeply conserved gene regulatory networks.</title>
        <authorList>
            <person name="Dillman A.R."/>
            <person name="Macchietto M."/>
            <person name="Porter C.F."/>
            <person name="Rogers A."/>
            <person name="Williams B."/>
            <person name="Antoshechkin I."/>
            <person name="Lee M.M."/>
            <person name="Goodwin Z."/>
            <person name="Lu X."/>
            <person name="Lewis E.E."/>
            <person name="Goodrich-Blair H."/>
            <person name="Stock S.P."/>
            <person name="Adams B.J."/>
            <person name="Sternberg P.W."/>
            <person name="Mortazavi A."/>
        </authorList>
    </citation>
    <scope>NUCLEOTIDE SEQUENCE [LARGE SCALE GENOMIC DNA]</scope>
    <source>
        <strain evidence="2 3">ALL</strain>
    </source>
</reference>
<evidence type="ECO:0000313" key="3">
    <source>
        <dbReference type="Proteomes" id="UP000298663"/>
    </source>
</evidence>
<evidence type="ECO:0000313" key="2">
    <source>
        <dbReference type="EMBL" id="TKR58612.1"/>
    </source>
</evidence>
<keyword evidence="1" id="KW-0812">Transmembrane</keyword>
<dbReference type="Proteomes" id="UP000298663">
    <property type="component" value="Unassembled WGS sequence"/>
</dbReference>
<gene>
    <name evidence="2" type="ORF">L596_030036</name>
</gene>
<organism evidence="2 3">
    <name type="scientific">Steinernema carpocapsae</name>
    <name type="common">Entomopathogenic nematode</name>
    <dbReference type="NCBI Taxonomy" id="34508"/>
    <lineage>
        <taxon>Eukaryota</taxon>
        <taxon>Metazoa</taxon>
        <taxon>Ecdysozoa</taxon>
        <taxon>Nematoda</taxon>
        <taxon>Chromadorea</taxon>
        <taxon>Rhabditida</taxon>
        <taxon>Tylenchina</taxon>
        <taxon>Panagrolaimomorpha</taxon>
        <taxon>Strongyloidoidea</taxon>
        <taxon>Steinernematidae</taxon>
        <taxon>Steinernema</taxon>
    </lineage>
</organism>
<keyword evidence="1" id="KW-1133">Transmembrane helix</keyword>